<feature type="non-terminal residue" evidence="1">
    <location>
        <position position="1"/>
    </location>
</feature>
<gene>
    <name evidence="1" type="ORF">B4U79_12852</name>
</gene>
<dbReference type="GO" id="GO:0000209">
    <property type="term" value="P:protein polyubiquitination"/>
    <property type="evidence" value="ECO:0007669"/>
    <property type="project" value="TreeGrafter"/>
</dbReference>
<keyword evidence="2" id="KW-1185">Reference proteome</keyword>
<dbReference type="EMBL" id="NCKU01002585">
    <property type="protein sequence ID" value="RWS09274.1"/>
    <property type="molecule type" value="Genomic_DNA"/>
</dbReference>
<dbReference type="GO" id="GO:0006283">
    <property type="term" value="P:transcription-coupled nucleotide-excision repair"/>
    <property type="evidence" value="ECO:0007669"/>
    <property type="project" value="InterPro"/>
</dbReference>
<dbReference type="GO" id="GO:0031464">
    <property type="term" value="C:Cul4A-RING E3 ubiquitin ligase complex"/>
    <property type="evidence" value="ECO:0007669"/>
    <property type="project" value="TreeGrafter"/>
</dbReference>
<proteinExistence type="predicted"/>
<dbReference type="SUPFAM" id="SSF50978">
    <property type="entry name" value="WD40 repeat-like"/>
    <property type="match status" value="1"/>
</dbReference>
<organism evidence="1 2">
    <name type="scientific">Dinothrombium tinctorium</name>
    <dbReference type="NCBI Taxonomy" id="1965070"/>
    <lineage>
        <taxon>Eukaryota</taxon>
        <taxon>Metazoa</taxon>
        <taxon>Ecdysozoa</taxon>
        <taxon>Arthropoda</taxon>
        <taxon>Chelicerata</taxon>
        <taxon>Arachnida</taxon>
        <taxon>Acari</taxon>
        <taxon>Acariformes</taxon>
        <taxon>Trombidiformes</taxon>
        <taxon>Prostigmata</taxon>
        <taxon>Anystina</taxon>
        <taxon>Parasitengona</taxon>
        <taxon>Trombidioidea</taxon>
        <taxon>Trombidiidae</taxon>
        <taxon>Dinothrombium</taxon>
    </lineage>
</organism>
<dbReference type="InterPro" id="IPR042238">
    <property type="entry name" value="Rad28/ERCC8/Ckn1/ATCSA-1"/>
</dbReference>
<comment type="caution">
    <text evidence="1">The sequence shown here is derived from an EMBL/GenBank/DDBJ whole genome shotgun (WGS) entry which is preliminary data.</text>
</comment>
<accession>A0A443R1Y0</accession>
<dbReference type="Gene3D" id="2.130.10.10">
    <property type="entry name" value="YVTN repeat-like/Quinoprotein amine dehydrogenase"/>
    <property type="match status" value="1"/>
</dbReference>
<evidence type="ECO:0000313" key="2">
    <source>
        <dbReference type="Proteomes" id="UP000285301"/>
    </source>
</evidence>
<dbReference type="PANTHER" id="PTHR46202">
    <property type="entry name" value="DNA EXCISION REPAIR PROTEIN ERCC-8"/>
    <property type="match status" value="1"/>
</dbReference>
<dbReference type="OrthoDB" id="427795at2759"/>
<dbReference type="GO" id="GO:0000109">
    <property type="term" value="C:nucleotide-excision repair complex"/>
    <property type="evidence" value="ECO:0007669"/>
    <property type="project" value="TreeGrafter"/>
</dbReference>
<evidence type="ECO:0000313" key="1">
    <source>
        <dbReference type="EMBL" id="RWS09274.1"/>
    </source>
</evidence>
<name>A0A443R1Y0_9ACAR</name>
<reference evidence="1 2" key="1">
    <citation type="journal article" date="2018" name="Gigascience">
        <title>Genomes of trombidid mites reveal novel predicted allergens and laterally-transferred genes associated with secondary metabolism.</title>
        <authorList>
            <person name="Dong X."/>
            <person name="Chaisiri K."/>
            <person name="Xia D."/>
            <person name="Armstrong S.D."/>
            <person name="Fang Y."/>
            <person name="Donnelly M.J."/>
            <person name="Kadowaki T."/>
            <person name="McGarry J.W."/>
            <person name="Darby A.C."/>
            <person name="Makepeace B.L."/>
        </authorList>
    </citation>
    <scope>NUCLEOTIDE SEQUENCE [LARGE SCALE GENOMIC DNA]</scope>
    <source>
        <strain evidence="1">UoL-WK</strain>
    </source>
</reference>
<dbReference type="AlphaFoldDB" id="A0A443R1Y0"/>
<dbReference type="GO" id="GO:0043161">
    <property type="term" value="P:proteasome-mediated ubiquitin-dependent protein catabolic process"/>
    <property type="evidence" value="ECO:0007669"/>
    <property type="project" value="TreeGrafter"/>
</dbReference>
<sequence>LVIGDAEGSMIIEEVIEETSGYLNQIAKRSYNSNASLLRCQWYPWDSGIIALTYHDKLKLIDTNNLAMVESFAFSPSKLFWSDWNAGRPNLIAVGTSPSTIRFVDVRSGDALQSITVPCLTGHKAHSVTRVLWTPLDDECIIVGDSAGYIHVFDIRAPRKSVQSVNSEKSLCEAVVCLTATKDKMNFITCHGLNYRLNMWTLKNGKLINANIHYPCLYSRFKTTSKSAVGSAFLKCQTYVTDDYIFNPTPDGCGEIGIYNLHTGDHLGILTPSTYNPFNTYCVNGLNSRMILYSGSRRCLRTWSVKMRSDHEENLKKFYEDNWSDSD</sequence>
<dbReference type="STRING" id="1965070.A0A443R1Y0"/>
<dbReference type="Proteomes" id="UP000285301">
    <property type="component" value="Unassembled WGS sequence"/>
</dbReference>
<dbReference type="InterPro" id="IPR015943">
    <property type="entry name" value="WD40/YVTN_repeat-like_dom_sf"/>
</dbReference>
<dbReference type="InterPro" id="IPR036322">
    <property type="entry name" value="WD40_repeat_dom_sf"/>
</dbReference>
<protein>
    <submittedName>
        <fullName evidence="1">DNA excision repair protein ERCC-8-like protein</fullName>
    </submittedName>
</protein>
<dbReference type="PANTHER" id="PTHR46202:SF1">
    <property type="entry name" value="DNA EXCISION REPAIR PROTEIN ERCC-8"/>
    <property type="match status" value="1"/>
</dbReference>